<comment type="caution">
    <text evidence="2">The sequence shown here is derived from an EMBL/GenBank/DDBJ whole genome shotgun (WGS) entry which is preliminary data.</text>
</comment>
<organism evidence="2 3">
    <name type="scientific">Aldrovandia affinis</name>
    <dbReference type="NCBI Taxonomy" id="143900"/>
    <lineage>
        <taxon>Eukaryota</taxon>
        <taxon>Metazoa</taxon>
        <taxon>Chordata</taxon>
        <taxon>Craniata</taxon>
        <taxon>Vertebrata</taxon>
        <taxon>Euteleostomi</taxon>
        <taxon>Actinopterygii</taxon>
        <taxon>Neopterygii</taxon>
        <taxon>Teleostei</taxon>
        <taxon>Notacanthiformes</taxon>
        <taxon>Halosauridae</taxon>
        <taxon>Aldrovandia</taxon>
    </lineage>
</organism>
<accession>A0AAD7SUK6</accession>
<feature type="region of interest" description="Disordered" evidence="1">
    <location>
        <begin position="120"/>
        <end position="150"/>
    </location>
</feature>
<dbReference type="Proteomes" id="UP001221898">
    <property type="component" value="Unassembled WGS sequence"/>
</dbReference>
<keyword evidence="3" id="KW-1185">Reference proteome</keyword>
<evidence type="ECO:0000256" key="1">
    <source>
        <dbReference type="SAM" id="MobiDB-lite"/>
    </source>
</evidence>
<evidence type="ECO:0000313" key="2">
    <source>
        <dbReference type="EMBL" id="KAJ8408472.1"/>
    </source>
</evidence>
<dbReference type="AlphaFoldDB" id="A0AAD7SUK6"/>
<dbReference type="EMBL" id="JAINUG010000035">
    <property type="protein sequence ID" value="KAJ8408472.1"/>
    <property type="molecule type" value="Genomic_DNA"/>
</dbReference>
<evidence type="ECO:0000313" key="3">
    <source>
        <dbReference type="Proteomes" id="UP001221898"/>
    </source>
</evidence>
<name>A0AAD7SUK6_9TELE</name>
<gene>
    <name evidence="2" type="ORF">AAFF_G00258860</name>
</gene>
<proteinExistence type="predicted"/>
<sequence length="150" mass="16180">MVWSNSKVESRRGALCDSASGFPACNDEDVARRKRKASFGKKGTGFSVHLPSLVLEHSPWHGVGAASEQEAGPLKITWLEWWLRGGTGRGNTPQQQAAAYASPAGARQLDLVASQKRSPVAPALHQVSDEIIHGKRRESCHSRAQPSGVM</sequence>
<protein>
    <submittedName>
        <fullName evidence="2">Uncharacterized protein</fullName>
    </submittedName>
</protein>
<feature type="compositionally biased region" description="Basic and acidic residues" evidence="1">
    <location>
        <begin position="127"/>
        <end position="141"/>
    </location>
</feature>
<reference evidence="2" key="1">
    <citation type="journal article" date="2023" name="Science">
        <title>Genome structures resolve the early diversification of teleost fishes.</title>
        <authorList>
            <person name="Parey E."/>
            <person name="Louis A."/>
            <person name="Montfort J."/>
            <person name="Bouchez O."/>
            <person name="Roques C."/>
            <person name="Iampietro C."/>
            <person name="Lluch J."/>
            <person name="Castinel A."/>
            <person name="Donnadieu C."/>
            <person name="Desvignes T."/>
            <person name="Floi Bucao C."/>
            <person name="Jouanno E."/>
            <person name="Wen M."/>
            <person name="Mejri S."/>
            <person name="Dirks R."/>
            <person name="Jansen H."/>
            <person name="Henkel C."/>
            <person name="Chen W.J."/>
            <person name="Zahm M."/>
            <person name="Cabau C."/>
            <person name="Klopp C."/>
            <person name="Thompson A.W."/>
            <person name="Robinson-Rechavi M."/>
            <person name="Braasch I."/>
            <person name="Lecointre G."/>
            <person name="Bobe J."/>
            <person name="Postlethwait J.H."/>
            <person name="Berthelot C."/>
            <person name="Roest Crollius H."/>
            <person name="Guiguen Y."/>
        </authorList>
    </citation>
    <scope>NUCLEOTIDE SEQUENCE</scope>
    <source>
        <strain evidence="2">NC1722</strain>
    </source>
</reference>